<reference evidence="2" key="1">
    <citation type="submission" date="2018-11" db="EMBL/GenBank/DDBJ databases">
        <authorList>
            <person name="Grassa J C."/>
        </authorList>
    </citation>
    <scope>NUCLEOTIDE SEQUENCE [LARGE SCALE GENOMIC DNA]</scope>
</reference>
<proteinExistence type="predicted"/>
<dbReference type="AlphaFoldDB" id="A0A803Q218"/>
<evidence type="ECO:0000313" key="2">
    <source>
        <dbReference type="EnsemblPlants" id="cds.evm.model.07.1284"/>
    </source>
</evidence>
<feature type="compositionally biased region" description="Basic and acidic residues" evidence="1">
    <location>
        <begin position="1"/>
        <end position="11"/>
    </location>
</feature>
<feature type="region of interest" description="Disordered" evidence="1">
    <location>
        <begin position="1"/>
        <end position="22"/>
    </location>
</feature>
<dbReference type="EMBL" id="UZAU01000660">
    <property type="status" value="NOT_ANNOTATED_CDS"/>
    <property type="molecule type" value="Genomic_DNA"/>
</dbReference>
<organism evidence="2 3">
    <name type="scientific">Cannabis sativa</name>
    <name type="common">Hemp</name>
    <name type="synonym">Marijuana</name>
    <dbReference type="NCBI Taxonomy" id="3483"/>
    <lineage>
        <taxon>Eukaryota</taxon>
        <taxon>Viridiplantae</taxon>
        <taxon>Streptophyta</taxon>
        <taxon>Embryophyta</taxon>
        <taxon>Tracheophyta</taxon>
        <taxon>Spermatophyta</taxon>
        <taxon>Magnoliopsida</taxon>
        <taxon>eudicotyledons</taxon>
        <taxon>Gunneridae</taxon>
        <taxon>Pentapetalae</taxon>
        <taxon>rosids</taxon>
        <taxon>fabids</taxon>
        <taxon>Rosales</taxon>
        <taxon>Cannabaceae</taxon>
        <taxon>Cannabis</taxon>
    </lineage>
</organism>
<reference evidence="2" key="2">
    <citation type="submission" date="2021-03" db="UniProtKB">
        <authorList>
            <consortium name="EnsemblPlants"/>
        </authorList>
    </citation>
    <scope>IDENTIFICATION</scope>
</reference>
<accession>A0A803Q218</accession>
<evidence type="ECO:0000313" key="3">
    <source>
        <dbReference type="Proteomes" id="UP000596661"/>
    </source>
</evidence>
<sequence length="107" mass="11781">MAAGGGKHDGPEPDVDAAMGNGHANVGPLVKVQRWHPMRLLSWSNNHRGSFCSWRGRHGFLGQSLPFGRLLDGGCQVFHDRLACLARANRCFLRTMLREVVPSVTTM</sequence>
<protein>
    <submittedName>
        <fullName evidence="2">Uncharacterized protein</fullName>
    </submittedName>
</protein>
<dbReference type="EnsemblPlants" id="evm.model.07.1284">
    <property type="protein sequence ID" value="cds.evm.model.07.1284"/>
    <property type="gene ID" value="evm.TU.07.1284"/>
</dbReference>
<dbReference type="Proteomes" id="UP000596661">
    <property type="component" value="Chromosome 7"/>
</dbReference>
<keyword evidence="3" id="KW-1185">Reference proteome</keyword>
<dbReference type="Gramene" id="evm.model.07.1284">
    <property type="protein sequence ID" value="cds.evm.model.07.1284"/>
    <property type="gene ID" value="evm.TU.07.1284"/>
</dbReference>
<name>A0A803Q218_CANSA</name>
<evidence type="ECO:0000256" key="1">
    <source>
        <dbReference type="SAM" id="MobiDB-lite"/>
    </source>
</evidence>